<feature type="region of interest" description="Disordered" evidence="5">
    <location>
        <begin position="1019"/>
        <end position="1065"/>
    </location>
</feature>
<comment type="similarity">
    <text evidence="3">Belongs to the WD repeat WDR59 family.</text>
</comment>
<dbReference type="EMBL" id="KV407462">
    <property type="protein sequence ID" value="KZF20899.1"/>
    <property type="molecule type" value="Genomic_DNA"/>
</dbReference>
<dbReference type="Pfam" id="PF17120">
    <property type="entry name" value="zf-RING_16"/>
    <property type="match status" value="1"/>
</dbReference>
<dbReference type="GO" id="GO:0005774">
    <property type="term" value="C:vacuolar membrane"/>
    <property type="evidence" value="ECO:0007669"/>
    <property type="project" value="TreeGrafter"/>
</dbReference>
<gene>
    <name evidence="7" type="ORF">L228DRAFT_262764</name>
</gene>
<feature type="compositionally biased region" description="Basic and acidic residues" evidence="5">
    <location>
        <begin position="1321"/>
        <end position="1342"/>
    </location>
</feature>
<dbReference type="InterPro" id="IPR006575">
    <property type="entry name" value="RWD_dom"/>
</dbReference>
<dbReference type="InterPro" id="IPR036322">
    <property type="entry name" value="WD40_repeat_dom_sf"/>
</dbReference>
<evidence type="ECO:0000256" key="4">
    <source>
        <dbReference type="PROSITE-ProRule" id="PRU00221"/>
    </source>
</evidence>
<feature type="repeat" description="WD" evidence="4">
    <location>
        <begin position="115"/>
        <end position="150"/>
    </location>
</feature>
<sequence>MARSQRHNEPQSPFESETFNVEMSLKGPQAVGSMSISPCGRDVVLASREGLHVIDLDSPYSPPRYLPHHTPWEVADVQWSPFAVRDYWVVSTSNQKALVWNLGMASDHSAIEHVLHGHSRAITDINFSAFHPDLLATCAVDSFVHCWDLRRPARPAMTFCDWFAGATQVRWNRQDSHIIASSHDKYLHIWDDRKGAYPLKSIEAHETKIYGVDWNRTRSGAIATCSLDKTIKFWDYTSESASPERVIDTPFPVWRARHTPFGCGLLAMPQRGNSDLHLYDRRLAPGMKPDDAVPEVHKFEGHAGQVKEFLWRPRGGIDDGIDNREFQLISWGTDREVRLHRVDPEILRSVGYEKGKGAHKNIYITRKDAVYRSYRDVQADHEGQRGAIGNNLERGLARGALSAGMGKVPIPAGRGWVGSGYMTSKAAIHGMTSAKKDSNPITWMKGVKIGKEKAFPLPKPPNMTESASSLLSPGFRGSGFWEGPETLGDEVTYVGDKFSKVTFDKVDIQNRTVTISMNGPWGSDGKVVYVKVEIKFPHDYPGPSAPSFKLEKTSSLAGDAAVRMSRELRTIAASYASRGKGCLEAVLCYLLGERKLEESTIWLGPEETEDGINVGGQGESSSDEEVDVGDFHDMEMSGNDLLGPANLNANVPLPKACGAIWSETGRLICFFPPKEDKTKSLLSAITLRDHDRLSGAPKFFEGFGRLRARSPGPKNKMTSINEDEEASDSSDDSLTSFSDSESMTSTVGLPSRFQPPMAWHGKPLRLQRINSTDLSQKSSAAGTLNTKTEGNAPKSVISIHNLEDLLPAKKELAMNYALFGDGPEVCAHNSKVAAEHGAYDIADIWEYIGLVLYNEVPLEIMPQPHRREHVLVLAKRGVSRARQKPNSVETTPSERSKGKGFKFLGRVRWGKHPFGGSWFVEELFKYFEKLADVQMLAMLSCIFCEPEAKEAVATSITKPKKHEAPLFMKTPAFSLDYFAAEEVAWSLFQPSPRVASNIETQQSIERTYGSANSSNGLWGNDPIIPYSTGTTPPHRQKSSRAVLEPPSQTQSVSTSPEQQHARRSNSNLASVFAASFARPFSSNVAASSPPSQTRKRPSPNEPFSGATTGQGISRGGTATLGKESALREEHRNIYSHLSVEGSDTEQEEPAPKKLSVKVSLKNQNLFDDESRVPMALLNPSQQSKCRGYREAYANLLYIWGLRFSSCEVLKFNMLRPYFSTLSQEEKDSLMALGKRASVDQMQDRWMGLELGVNCTQCEDLLPKARPGSPASRCQSCESVRKNVCCSICQEIVRGLFTPCLSCGHVTHSTCHAEWFAAGPRETVDGDAKDSSQPETKEKDKSSGRSNRPNGSQSTSSITTVECAAGCGCLCPRDALIGRDIHASNGDLLGDGRLDTVMEEDPEWSDDPWEKLAVAALGRGVGGGLSRGLSQSKGARLSLRRSSSGFIPDEKNRA</sequence>
<dbReference type="InterPro" id="IPR049566">
    <property type="entry name" value="WDR59_RTC1-like_RING_Znf"/>
</dbReference>
<organism evidence="7 8">
    <name type="scientific">Xylona heveae (strain CBS 132557 / TC161)</name>
    <dbReference type="NCBI Taxonomy" id="1328760"/>
    <lineage>
        <taxon>Eukaryota</taxon>
        <taxon>Fungi</taxon>
        <taxon>Dikarya</taxon>
        <taxon>Ascomycota</taxon>
        <taxon>Pezizomycotina</taxon>
        <taxon>Xylonomycetes</taxon>
        <taxon>Xylonales</taxon>
        <taxon>Xylonaceae</taxon>
        <taxon>Xylona</taxon>
    </lineage>
</organism>
<dbReference type="SUPFAM" id="SSF50978">
    <property type="entry name" value="WD40 repeat-like"/>
    <property type="match status" value="1"/>
</dbReference>
<accession>A0A161U3G1</accession>
<keyword evidence="8" id="KW-1185">Reference proteome</keyword>
<dbReference type="OMA" id="TDVCAHN"/>
<dbReference type="PANTHER" id="PTHR46170:SF1">
    <property type="entry name" value="GATOR COMPLEX PROTEIN WDR59"/>
    <property type="match status" value="1"/>
</dbReference>
<dbReference type="PROSITE" id="PS50294">
    <property type="entry name" value="WD_REPEATS_REGION"/>
    <property type="match status" value="1"/>
</dbReference>
<evidence type="ECO:0000256" key="1">
    <source>
        <dbReference type="ARBA" id="ARBA00022574"/>
    </source>
</evidence>
<dbReference type="Proteomes" id="UP000076632">
    <property type="component" value="Unassembled WGS sequence"/>
</dbReference>
<proteinExistence type="inferred from homology"/>
<dbReference type="SMART" id="SM00320">
    <property type="entry name" value="WD40"/>
    <property type="match status" value="6"/>
</dbReference>
<protein>
    <recommendedName>
        <fullName evidence="6">RWD domain-containing protein</fullName>
    </recommendedName>
</protein>
<dbReference type="RefSeq" id="XP_018186454.1">
    <property type="nucleotide sequence ID" value="XM_018334443.1"/>
</dbReference>
<dbReference type="Pfam" id="PF00400">
    <property type="entry name" value="WD40"/>
    <property type="match status" value="2"/>
</dbReference>
<dbReference type="PROSITE" id="PS50908">
    <property type="entry name" value="RWD"/>
    <property type="match status" value="1"/>
</dbReference>
<evidence type="ECO:0000256" key="5">
    <source>
        <dbReference type="SAM" id="MobiDB-lite"/>
    </source>
</evidence>
<evidence type="ECO:0000259" key="6">
    <source>
        <dbReference type="PROSITE" id="PS50908"/>
    </source>
</evidence>
<dbReference type="GO" id="GO:1904263">
    <property type="term" value="P:positive regulation of TORC1 signaling"/>
    <property type="evidence" value="ECO:0007669"/>
    <property type="project" value="TreeGrafter"/>
</dbReference>
<name>A0A161U3G1_XYLHT</name>
<dbReference type="GO" id="GO:0034198">
    <property type="term" value="P:cellular response to amino acid starvation"/>
    <property type="evidence" value="ECO:0007669"/>
    <property type="project" value="TreeGrafter"/>
</dbReference>
<feature type="region of interest" description="Disordered" evidence="5">
    <location>
        <begin position="1422"/>
        <end position="1453"/>
    </location>
</feature>
<evidence type="ECO:0000313" key="8">
    <source>
        <dbReference type="Proteomes" id="UP000076632"/>
    </source>
</evidence>
<feature type="region of interest" description="Disordered" evidence="5">
    <location>
        <begin position="704"/>
        <end position="756"/>
    </location>
</feature>
<evidence type="ECO:0000256" key="3">
    <source>
        <dbReference type="ARBA" id="ARBA00038452"/>
    </source>
</evidence>
<dbReference type="InterPro" id="IPR001680">
    <property type="entry name" value="WD40_rpt"/>
</dbReference>
<keyword evidence="1 4" id="KW-0853">WD repeat</keyword>
<dbReference type="Gene3D" id="2.130.10.10">
    <property type="entry name" value="YVTN repeat-like/Quinoprotein amine dehydrogenase"/>
    <property type="match status" value="1"/>
</dbReference>
<feature type="compositionally biased region" description="Polar residues" evidence="5">
    <location>
        <begin position="1343"/>
        <end position="1355"/>
    </location>
</feature>
<feature type="repeat" description="WD" evidence="4">
    <location>
        <begin position="202"/>
        <end position="244"/>
    </location>
</feature>
<dbReference type="PANTHER" id="PTHR46170">
    <property type="entry name" value="GATOR COMPLEX PROTEIN WDR59"/>
    <property type="match status" value="1"/>
</dbReference>
<feature type="compositionally biased region" description="Low complexity" evidence="5">
    <location>
        <begin position="1044"/>
        <end position="1058"/>
    </location>
</feature>
<evidence type="ECO:0000313" key="7">
    <source>
        <dbReference type="EMBL" id="KZF20899.1"/>
    </source>
</evidence>
<feature type="compositionally biased region" description="Low complexity" evidence="5">
    <location>
        <begin position="732"/>
        <end position="746"/>
    </location>
</feature>
<keyword evidence="2" id="KW-0677">Repeat</keyword>
<dbReference type="GO" id="GO:0035859">
    <property type="term" value="C:Seh1-associated complex"/>
    <property type="evidence" value="ECO:0007669"/>
    <property type="project" value="TreeGrafter"/>
</dbReference>
<feature type="region of interest" description="Disordered" evidence="5">
    <location>
        <begin position="1082"/>
        <end position="1117"/>
    </location>
</feature>
<feature type="region of interest" description="Disordered" evidence="5">
    <location>
        <begin position="1321"/>
        <end position="1355"/>
    </location>
</feature>
<feature type="domain" description="RWD" evidence="6">
    <location>
        <begin position="489"/>
        <end position="597"/>
    </location>
</feature>
<dbReference type="GeneID" id="28899580"/>
<feature type="compositionally biased region" description="Polar residues" evidence="5">
    <location>
        <begin position="1082"/>
        <end position="1092"/>
    </location>
</feature>
<dbReference type="PROSITE" id="PS50082">
    <property type="entry name" value="WD_REPEATS_2"/>
    <property type="match status" value="2"/>
</dbReference>
<reference evidence="7 8" key="1">
    <citation type="journal article" date="2016" name="Fungal Biol.">
        <title>The genome of Xylona heveae provides a window into fungal endophytism.</title>
        <authorList>
            <person name="Gazis R."/>
            <person name="Kuo A."/>
            <person name="Riley R."/>
            <person name="LaButti K."/>
            <person name="Lipzen A."/>
            <person name="Lin J."/>
            <person name="Amirebrahimi M."/>
            <person name="Hesse C.N."/>
            <person name="Spatafora J.W."/>
            <person name="Henrissat B."/>
            <person name="Hainaut M."/>
            <person name="Grigoriev I.V."/>
            <person name="Hibbett D.S."/>
        </authorList>
    </citation>
    <scope>NUCLEOTIDE SEQUENCE [LARGE SCALE GENOMIC DNA]</scope>
    <source>
        <strain evidence="7 8">TC161</strain>
    </source>
</reference>
<dbReference type="GO" id="GO:0035591">
    <property type="term" value="F:signaling adaptor activity"/>
    <property type="evidence" value="ECO:0007669"/>
    <property type="project" value="TreeGrafter"/>
</dbReference>
<evidence type="ECO:0000256" key="2">
    <source>
        <dbReference type="ARBA" id="ARBA00022737"/>
    </source>
</evidence>
<dbReference type="OrthoDB" id="311712at2759"/>
<dbReference type="STRING" id="1328760.A0A161U3G1"/>
<feature type="compositionally biased region" description="Acidic residues" evidence="5">
    <location>
        <begin position="721"/>
        <end position="731"/>
    </location>
</feature>
<dbReference type="InterPro" id="IPR015943">
    <property type="entry name" value="WD40/YVTN_repeat-like_dom_sf"/>
</dbReference>
<dbReference type="InterPro" id="IPR049567">
    <property type="entry name" value="WDR59-like"/>
</dbReference>
<dbReference type="InParanoid" id="A0A161U3G1"/>
<dbReference type="FunCoup" id="A0A161U3G1">
    <property type="interactions" value="342"/>
</dbReference>